<dbReference type="InterPro" id="IPR037518">
    <property type="entry name" value="MPN"/>
</dbReference>
<evidence type="ECO:0000313" key="3">
    <source>
        <dbReference type="EMBL" id="VEU38027.1"/>
    </source>
</evidence>
<dbReference type="SMART" id="SM00232">
    <property type="entry name" value="JAB_MPN"/>
    <property type="match status" value="1"/>
</dbReference>
<dbReference type="Proteomes" id="UP000291116">
    <property type="component" value="Unassembled WGS sequence"/>
</dbReference>
<feature type="compositionally biased region" description="Basic and acidic residues" evidence="1">
    <location>
        <begin position="48"/>
        <end position="72"/>
    </location>
</feature>
<feature type="domain" description="MPN" evidence="2">
    <location>
        <begin position="126"/>
        <end position="288"/>
    </location>
</feature>
<dbReference type="PANTHER" id="PTHR10410">
    <property type="entry name" value="EUKARYOTIC TRANSLATION INITIATION FACTOR 3 -RELATED"/>
    <property type="match status" value="1"/>
</dbReference>
<name>A0A448Z7J9_9STRA</name>
<keyword evidence="4" id="KW-1185">Reference proteome</keyword>
<protein>
    <recommendedName>
        <fullName evidence="2">MPN domain-containing protein</fullName>
    </recommendedName>
</protein>
<feature type="compositionally biased region" description="Low complexity" evidence="1">
    <location>
        <begin position="25"/>
        <end position="36"/>
    </location>
</feature>
<accession>A0A448Z7J9</accession>
<dbReference type="SUPFAM" id="SSF102712">
    <property type="entry name" value="JAB1/MPN domain"/>
    <property type="match status" value="1"/>
</dbReference>
<dbReference type="GO" id="GO:0008237">
    <property type="term" value="F:metallopeptidase activity"/>
    <property type="evidence" value="ECO:0007669"/>
    <property type="project" value="InterPro"/>
</dbReference>
<dbReference type="InterPro" id="IPR050242">
    <property type="entry name" value="JAMM_MPN+_peptidase_M67A"/>
</dbReference>
<dbReference type="PROSITE" id="PS50249">
    <property type="entry name" value="MPN"/>
    <property type="match status" value="1"/>
</dbReference>
<gene>
    <name evidence="3" type="ORF">PSNMU_V1.4_AUG-EV-PASAV3_0048370</name>
</gene>
<evidence type="ECO:0000259" key="2">
    <source>
        <dbReference type="PROSITE" id="PS50249"/>
    </source>
</evidence>
<dbReference type="Gene3D" id="3.40.140.10">
    <property type="entry name" value="Cytidine Deaminase, domain 2"/>
    <property type="match status" value="1"/>
</dbReference>
<reference evidence="3 4" key="1">
    <citation type="submission" date="2019-01" db="EMBL/GenBank/DDBJ databases">
        <authorList>
            <person name="Ferrante I. M."/>
        </authorList>
    </citation>
    <scope>NUCLEOTIDE SEQUENCE [LARGE SCALE GENOMIC DNA]</scope>
    <source>
        <strain evidence="3 4">B856</strain>
    </source>
</reference>
<dbReference type="EMBL" id="CAACVS010000150">
    <property type="protein sequence ID" value="VEU38027.1"/>
    <property type="molecule type" value="Genomic_DNA"/>
</dbReference>
<organism evidence="3 4">
    <name type="scientific">Pseudo-nitzschia multistriata</name>
    <dbReference type="NCBI Taxonomy" id="183589"/>
    <lineage>
        <taxon>Eukaryota</taxon>
        <taxon>Sar</taxon>
        <taxon>Stramenopiles</taxon>
        <taxon>Ochrophyta</taxon>
        <taxon>Bacillariophyta</taxon>
        <taxon>Bacillariophyceae</taxon>
        <taxon>Bacillariophycidae</taxon>
        <taxon>Bacillariales</taxon>
        <taxon>Bacillariaceae</taxon>
        <taxon>Pseudo-nitzschia</taxon>
    </lineage>
</organism>
<dbReference type="Pfam" id="PF01398">
    <property type="entry name" value="JAB"/>
    <property type="match status" value="1"/>
</dbReference>
<dbReference type="InterPro" id="IPR000555">
    <property type="entry name" value="JAMM/MPN+_dom"/>
</dbReference>
<dbReference type="AlphaFoldDB" id="A0A448Z7J9"/>
<dbReference type="OrthoDB" id="10266268at2759"/>
<evidence type="ECO:0000256" key="1">
    <source>
        <dbReference type="SAM" id="MobiDB-lite"/>
    </source>
</evidence>
<feature type="compositionally biased region" description="Low complexity" evidence="1">
    <location>
        <begin position="96"/>
        <end position="107"/>
    </location>
</feature>
<proteinExistence type="predicted"/>
<evidence type="ECO:0000313" key="4">
    <source>
        <dbReference type="Proteomes" id="UP000291116"/>
    </source>
</evidence>
<feature type="region of interest" description="Disordered" evidence="1">
    <location>
        <begin position="14"/>
        <end position="72"/>
    </location>
</feature>
<feature type="region of interest" description="Disordered" evidence="1">
    <location>
        <begin position="87"/>
        <end position="117"/>
    </location>
</feature>
<sequence length="475" mass="50898">MPSLVDASIATALISPDPLSLSETASASDGAADAGAPSKPNEKSNAATDKENENKKSKAKEEKAPTVVTADERFYAVDSSKLKKLREEKPWVGTSGQQEQQARGAQQSTESGTASKRPLAKFFESVSLSPSAVTKMMMHCQSGVEKGIAQGGNPIEVMGLMLGRPDPHKPTNLIVTDAFPLPIEGFETRVVADDENVVNHMISLGECLERTRREKFMGWYHSHPFDLILGEDSRSHCFLSQTDLSTQLQWQRAEDPHGNPFCAVVIDPLRSMHLGTPQLKAFRAFPPEYQSPTPNECPDGSIVESEKLRLERWGSCWNRYYELGVEYYMSAASRSILGDLTQNYLWMKSFRRENAEDGVASGAEGGAGGSQSAMVGALREIAKSASSVTIANGSGNQGAGFGMSAGLGGGGSMASLRGESSVVPLGSASSVEPLVRSLRSRATQAMTEQTARTVHARVFAKLNSSSPGMSGEGDE</sequence>